<dbReference type="RefSeq" id="WP_248955293.1">
    <property type="nucleotide sequence ID" value="NZ_JAKIKU010000003.1"/>
</dbReference>
<evidence type="ECO:0000256" key="1">
    <source>
        <dbReference type="SAM" id="Coils"/>
    </source>
</evidence>
<feature type="region of interest" description="Disordered" evidence="2">
    <location>
        <begin position="221"/>
        <end position="269"/>
    </location>
</feature>
<sequence length="448" mass="47807">MNVQSQPLQQGTSSLNRHNTSSSKSVVADSAISKTVSTVPVTNKPVSNALNTNNINHNVLSPELVSADVNDHNETISVTKKSSVLASSSSFNSSTIQSSSIQPSSIQSSSNFHAGSLSSKPLKTQSVVNSSHLSPQFNLKSGPVSVLGVISSSKTTDIQIDGQANQIAGGHSNSVNTSSLTTSASVNAFEDTTNDVTSGLRDSDKSFAASTLVATGQKDAIANVDENNSTNESNNDIQSDKSKAEAEQKAQVKQDVQDSHQAEQEKQQVQLDTQIINELSKRDAEVKTHEQAHAAVGGSFAQTPQYTYEKGPDGKRYAVEGEVKIDVGVIEGNAQATFNKMQKVYAAAMAPVQPSTADIQVANEAVRKMNEAKKELVSERQEKVLSTEESQQINQLAQQLDEQQFTPTYPFDQTNDEGSEQANNASTSRIKDSAINAAQEYSSINIAV</sequence>
<gene>
    <name evidence="3" type="ORF">L2737_07280</name>
</gene>
<dbReference type="InterPro" id="IPR021973">
    <property type="entry name" value="SprA-related"/>
</dbReference>
<protein>
    <recommendedName>
        <fullName evidence="5">SrpA-related protein</fullName>
    </recommendedName>
</protein>
<feature type="compositionally biased region" description="Polar residues" evidence="2">
    <location>
        <begin position="1"/>
        <end position="25"/>
    </location>
</feature>
<accession>A0ABT0KMZ6</accession>
<organism evidence="3 4">
    <name type="scientific">Shewanella electrodiphila</name>
    <dbReference type="NCBI Taxonomy" id="934143"/>
    <lineage>
        <taxon>Bacteria</taxon>
        <taxon>Pseudomonadati</taxon>
        <taxon>Pseudomonadota</taxon>
        <taxon>Gammaproteobacteria</taxon>
        <taxon>Alteromonadales</taxon>
        <taxon>Shewanellaceae</taxon>
        <taxon>Shewanella</taxon>
    </lineage>
</organism>
<evidence type="ECO:0008006" key="5">
    <source>
        <dbReference type="Google" id="ProtNLM"/>
    </source>
</evidence>
<reference evidence="3 4" key="1">
    <citation type="submission" date="2022-01" db="EMBL/GenBank/DDBJ databases">
        <title>Whole genome-based taxonomy of the Shewanellaceae.</title>
        <authorList>
            <person name="Martin-Rodriguez A.J."/>
        </authorList>
    </citation>
    <scope>NUCLEOTIDE SEQUENCE [LARGE SCALE GENOMIC DNA]</scope>
    <source>
        <strain evidence="3 4">DSM 24955</strain>
    </source>
</reference>
<evidence type="ECO:0000313" key="4">
    <source>
        <dbReference type="Proteomes" id="UP001202134"/>
    </source>
</evidence>
<dbReference type="Proteomes" id="UP001202134">
    <property type="component" value="Unassembled WGS sequence"/>
</dbReference>
<feature type="compositionally biased region" description="Low complexity" evidence="2">
    <location>
        <begin position="96"/>
        <end position="110"/>
    </location>
</feature>
<name>A0ABT0KMZ6_9GAMM</name>
<evidence type="ECO:0000313" key="3">
    <source>
        <dbReference type="EMBL" id="MCL1045128.1"/>
    </source>
</evidence>
<keyword evidence="1" id="KW-0175">Coiled coil</keyword>
<feature type="compositionally biased region" description="Low complexity" evidence="2">
    <location>
        <begin position="223"/>
        <end position="236"/>
    </location>
</feature>
<feature type="compositionally biased region" description="Basic and acidic residues" evidence="2">
    <location>
        <begin position="238"/>
        <end position="266"/>
    </location>
</feature>
<dbReference type="EMBL" id="JAKIKU010000003">
    <property type="protein sequence ID" value="MCL1045128.1"/>
    <property type="molecule type" value="Genomic_DNA"/>
</dbReference>
<keyword evidence="4" id="KW-1185">Reference proteome</keyword>
<feature type="compositionally biased region" description="Polar residues" evidence="2">
    <location>
        <begin position="403"/>
        <end position="413"/>
    </location>
</feature>
<evidence type="ECO:0000256" key="2">
    <source>
        <dbReference type="SAM" id="MobiDB-lite"/>
    </source>
</evidence>
<proteinExistence type="predicted"/>
<feature type="region of interest" description="Disordered" evidence="2">
    <location>
        <begin position="1"/>
        <end position="29"/>
    </location>
</feature>
<comment type="caution">
    <text evidence="3">The sequence shown here is derived from an EMBL/GenBank/DDBJ whole genome shotgun (WGS) entry which is preliminary data.</text>
</comment>
<dbReference type="Pfam" id="PF12118">
    <property type="entry name" value="SprA-related"/>
    <property type="match status" value="1"/>
</dbReference>
<feature type="region of interest" description="Disordered" evidence="2">
    <location>
        <begin position="96"/>
        <end position="118"/>
    </location>
</feature>
<feature type="region of interest" description="Disordered" evidence="2">
    <location>
        <begin position="403"/>
        <end position="431"/>
    </location>
</feature>
<feature type="coiled-coil region" evidence="1">
    <location>
        <begin position="359"/>
        <end position="389"/>
    </location>
</feature>